<feature type="signal peptide" evidence="1">
    <location>
        <begin position="1"/>
        <end position="15"/>
    </location>
</feature>
<comment type="caution">
    <text evidence="2">The sequence shown here is derived from an EMBL/GenBank/DDBJ whole genome shotgun (WGS) entry which is preliminary data.</text>
</comment>
<accession>A0A1E5VIK7</accession>
<dbReference type="EMBL" id="LWDX02038687">
    <property type="protein sequence ID" value="OEL24884.1"/>
    <property type="molecule type" value="Genomic_DNA"/>
</dbReference>
<proteinExistence type="predicted"/>
<feature type="chain" id="PRO_5012136325" description="Secreted protein" evidence="1">
    <location>
        <begin position="16"/>
        <end position="79"/>
    </location>
</feature>
<organism evidence="2 3">
    <name type="scientific">Dichanthelium oligosanthes</name>
    <dbReference type="NCBI Taxonomy" id="888268"/>
    <lineage>
        <taxon>Eukaryota</taxon>
        <taxon>Viridiplantae</taxon>
        <taxon>Streptophyta</taxon>
        <taxon>Embryophyta</taxon>
        <taxon>Tracheophyta</taxon>
        <taxon>Spermatophyta</taxon>
        <taxon>Magnoliopsida</taxon>
        <taxon>Liliopsida</taxon>
        <taxon>Poales</taxon>
        <taxon>Poaceae</taxon>
        <taxon>PACMAD clade</taxon>
        <taxon>Panicoideae</taxon>
        <taxon>Panicodae</taxon>
        <taxon>Paniceae</taxon>
        <taxon>Dichantheliinae</taxon>
        <taxon>Dichanthelium</taxon>
    </lineage>
</organism>
<keyword evidence="3" id="KW-1185">Reference proteome</keyword>
<gene>
    <name evidence="2" type="ORF">BAE44_0014097</name>
</gene>
<protein>
    <recommendedName>
        <fullName evidence="4">Secreted protein</fullName>
    </recommendedName>
</protein>
<evidence type="ECO:0000256" key="1">
    <source>
        <dbReference type="SAM" id="SignalP"/>
    </source>
</evidence>
<evidence type="ECO:0000313" key="2">
    <source>
        <dbReference type="EMBL" id="OEL24884.1"/>
    </source>
</evidence>
<evidence type="ECO:0008006" key="4">
    <source>
        <dbReference type="Google" id="ProtNLM"/>
    </source>
</evidence>
<dbReference type="AlphaFoldDB" id="A0A1E5VIK7"/>
<name>A0A1E5VIK7_9POAL</name>
<keyword evidence="1" id="KW-0732">Signal</keyword>
<evidence type="ECO:0000313" key="3">
    <source>
        <dbReference type="Proteomes" id="UP000095767"/>
    </source>
</evidence>
<dbReference type="Proteomes" id="UP000095767">
    <property type="component" value="Unassembled WGS sequence"/>
</dbReference>
<reference evidence="2 3" key="1">
    <citation type="submission" date="2016-09" db="EMBL/GenBank/DDBJ databases">
        <title>The draft genome of Dichanthelium oligosanthes: A C3 panicoid grass species.</title>
        <authorList>
            <person name="Studer A.J."/>
            <person name="Schnable J.C."/>
            <person name="Brutnell T.P."/>
        </authorList>
    </citation>
    <scope>NUCLEOTIDE SEQUENCE [LARGE SCALE GENOMIC DNA]</scope>
    <source>
        <strain evidence="3">cv. Kellogg 1175</strain>
        <tissue evidence="2">Leaf</tissue>
    </source>
</reference>
<sequence>MAMLLLMAPVESASATGWSTIDGGYLPSNLGARKLLQVCLKIGWVCPIDNLELVWDCSTLAFLAPLHQYHAKHIQLHKL</sequence>